<dbReference type="HOGENOM" id="CLU_2267125_0_0_1"/>
<dbReference type="Proteomes" id="UP000015104">
    <property type="component" value="Unassembled WGS sequence"/>
</dbReference>
<keyword evidence="1" id="KW-0175">Coiled coil</keyword>
<accession>T1KB91</accession>
<dbReference type="EnsemblMetazoa" id="tetur08g03260.1">
    <property type="protein sequence ID" value="tetur08g03260.1"/>
    <property type="gene ID" value="tetur08g03260"/>
</dbReference>
<keyword evidence="3" id="KW-1185">Reference proteome</keyword>
<dbReference type="AlphaFoldDB" id="T1KB91"/>
<name>T1KB91_TETUR</name>
<dbReference type="EMBL" id="CAEY01001946">
    <property type="status" value="NOT_ANNOTATED_CDS"/>
    <property type="molecule type" value="Genomic_DNA"/>
</dbReference>
<proteinExistence type="predicted"/>
<sequence>MPTRGWRSNEDQEARIERLLVQNQRYQTRNRELRAEVAEVKNELAEKDQFIEYIDRRCVRAFGFPPEEFQEIYTNWVEKTLAEGYNFKNQIGPENPTRLKKGP</sequence>
<feature type="coiled-coil region" evidence="1">
    <location>
        <begin position="9"/>
        <end position="50"/>
    </location>
</feature>
<reference evidence="2" key="2">
    <citation type="submission" date="2015-06" db="UniProtKB">
        <authorList>
            <consortium name="EnsemblMetazoa"/>
        </authorList>
    </citation>
    <scope>IDENTIFICATION</scope>
</reference>
<evidence type="ECO:0000313" key="3">
    <source>
        <dbReference type="Proteomes" id="UP000015104"/>
    </source>
</evidence>
<protein>
    <submittedName>
        <fullName evidence="2">Uncharacterized protein</fullName>
    </submittedName>
</protein>
<reference evidence="3" key="1">
    <citation type="submission" date="2011-08" db="EMBL/GenBank/DDBJ databases">
        <authorList>
            <person name="Rombauts S."/>
        </authorList>
    </citation>
    <scope>NUCLEOTIDE SEQUENCE</scope>
    <source>
        <strain evidence="3">London</strain>
    </source>
</reference>
<organism evidence="2 3">
    <name type="scientific">Tetranychus urticae</name>
    <name type="common">Two-spotted spider mite</name>
    <dbReference type="NCBI Taxonomy" id="32264"/>
    <lineage>
        <taxon>Eukaryota</taxon>
        <taxon>Metazoa</taxon>
        <taxon>Ecdysozoa</taxon>
        <taxon>Arthropoda</taxon>
        <taxon>Chelicerata</taxon>
        <taxon>Arachnida</taxon>
        <taxon>Acari</taxon>
        <taxon>Acariformes</taxon>
        <taxon>Trombidiformes</taxon>
        <taxon>Prostigmata</taxon>
        <taxon>Eleutherengona</taxon>
        <taxon>Raphignathae</taxon>
        <taxon>Tetranychoidea</taxon>
        <taxon>Tetranychidae</taxon>
        <taxon>Tetranychus</taxon>
    </lineage>
</organism>
<evidence type="ECO:0000313" key="2">
    <source>
        <dbReference type="EnsemblMetazoa" id="tetur08g03260.1"/>
    </source>
</evidence>
<evidence type="ECO:0000256" key="1">
    <source>
        <dbReference type="SAM" id="Coils"/>
    </source>
</evidence>